<dbReference type="EMBL" id="FOXF01000017">
    <property type="protein sequence ID" value="SFP35210.1"/>
    <property type="molecule type" value="Genomic_DNA"/>
</dbReference>
<keyword evidence="7 16" id="KW-1133">Transmembrane helix</keyword>
<dbReference type="EC" id="2.4.99.28" evidence="14"/>
<keyword evidence="6" id="KW-0573">Peptidoglycan synthesis</keyword>
<dbReference type="GO" id="GO:0015648">
    <property type="term" value="F:lipid-linked peptidoglycan transporter activity"/>
    <property type="evidence" value="ECO:0007669"/>
    <property type="project" value="TreeGrafter"/>
</dbReference>
<dbReference type="GO" id="GO:0008360">
    <property type="term" value="P:regulation of cell shape"/>
    <property type="evidence" value="ECO:0007669"/>
    <property type="project" value="UniProtKB-KW"/>
</dbReference>
<evidence type="ECO:0000256" key="14">
    <source>
        <dbReference type="ARBA" id="ARBA00044770"/>
    </source>
</evidence>
<dbReference type="PANTHER" id="PTHR30474">
    <property type="entry name" value="CELL CYCLE PROTEIN"/>
    <property type="match status" value="1"/>
</dbReference>
<evidence type="ECO:0000256" key="11">
    <source>
        <dbReference type="ARBA" id="ARBA00038053"/>
    </source>
</evidence>
<dbReference type="InterPro" id="IPR001182">
    <property type="entry name" value="FtsW/RodA"/>
</dbReference>
<dbReference type="Proteomes" id="UP000243745">
    <property type="component" value="Unassembled WGS sequence"/>
</dbReference>
<feature type="transmembrane region" description="Helical" evidence="16">
    <location>
        <begin position="286"/>
        <end position="311"/>
    </location>
</feature>
<name>A0A662ZIK1_9GAMM</name>
<feature type="transmembrane region" description="Helical" evidence="16">
    <location>
        <begin position="93"/>
        <end position="111"/>
    </location>
</feature>
<evidence type="ECO:0000256" key="15">
    <source>
        <dbReference type="ARBA" id="ARBA00049902"/>
    </source>
</evidence>
<proteinExistence type="inferred from homology"/>
<dbReference type="GO" id="GO:0051301">
    <property type="term" value="P:cell division"/>
    <property type="evidence" value="ECO:0007669"/>
    <property type="project" value="UniProtKB-KW"/>
</dbReference>
<comment type="catalytic activity">
    <reaction evidence="15">
        <text>[GlcNAc-(1-&gt;4)-Mur2Ac(oyl-L-Ala-gamma-D-Glu-L-Lys-D-Ala-D-Ala)](n)-di-trans,octa-cis-undecaprenyl diphosphate + beta-D-GlcNAc-(1-&gt;4)-Mur2Ac(oyl-L-Ala-gamma-D-Glu-L-Lys-D-Ala-D-Ala)-di-trans,octa-cis-undecaprenyl diphosphate = [GlcNAc-(1-&gt;4)-Mur2Ac(oyl-L-Ala-gamma-D-Glu-L-Lys-D-Ala-D-Ala)](n+1)-di-trans,octa-cis-undecaprenyl diphosphate + di-trans,octa-cis-undecaprenyl diphosphate + H(+)</text>
        <dbReference type="Rhea" id="RHEA:23708"/>
        <dbReference type="Rhea" id="RHEA-COMP:9602"/>
        <dbReference type="Rhea" id="RHEA-COMP:9603"/>
        <dbReference type="ChEBI" id="CHEBI:15378"/>
        <dbReference type="ChEBI" id="CHEBI:58405"/>
        <dbReference type="ChEBI" id="CHEBI:60033"/>
        <dbReference type="ChEBI" id="CHEBI:78435"/>
        <dbReference type="EC" id="2.4.99.28"/>
    </reaction>
</comment>
<keyword evidence="5" id="KW-0133">Cell shape</keyword>
<keyword evidence="17" id="KW-0131">Cell cycle</keyword>
<evidence type="ECO:0000256" key="5">
    <source>
        <dbReference type="ARBA" id="ARBA00022960"/>
    </source>
</evidence>
<evidence type="ECO:0000256" key="10">
    <source>
        <dbReference type="ARBA" id="ARBA00033270"/>
    </source>
</evidence>
<feature type="transmembrane region" description="Helical" evidence="16">
    <location>
        <begin position="199"/>
        <end position="216"/>
    </location>
</feature>
<keyword evidence="17" id="KW-0132">Cell division</keyword>
<dbReference type="GO" id="GO:0008955">
    <property type="term" value="F:peptidoglycan glycosyltransferase activity"/>
    <property type="evidence" value="ECO:0007669"/>
    <property type="project" value="UniProtKB-EC"/>
</dbReference>
<comment type="similarity">
    <text evidence="11">Belongs to the SEDS family. FtsW subfamily.</text>
</comment>
<dbReference type="GO" id="GO:0032153">
    <property type="term" value="C:cell division site"/>
    <property type="evidence" value="ECO:0007669"/>
    <property type="project" value="TreeGrafter"/>
</dbReference>
<dbReference type="AlphaFoldDB" id="A0A662ZIK1"/>
<keyword evidence="18" id="KW-1185">Reference proteome</keyword>
<evidence type="ECO:0000256" key="12">
    <source>
        <dbReference type="ARBA" id="ARBA00041185"/>
    </source>
</evidence>
<evidence type="ECO:0000256" key="2">
    <source>
        <dbReference type="ARBA" id="ARBA00022676"/>
    </source>
</evidence>
<comment type="subcellular location">
    <subcellularLocation>
        <location evidence="1">Membrane</location>
        <topology evidence="1">Multi-pass membrane protein</topology>
    </subcellularLocation>
</comment>
<gene>
    <name evidence="17" type="ORF">SAMN02910344_01161</name>
</gene>
<feature type="transmembrane region" description="Helical" evidence="16">
    <location>
        <begin position="323"/>
        <end position="348"/>
    </location>
</feature>
<dbReference type="PANTHER" id="PTHR30474:SF2">
    <property type="entry name" value="PEPTIDOGLYCAN GLYCOSYLTRANSFERASE FTSW-RELATED"/>
    <property type="match status" value="1"/>
</dbReference>
<evidence type="ECO:0000256" key="16">
    <source>
        <dbReference type="SAM" id="Phobius"/>
    </source>
</evidence>
<protein>
    <recommendedName>
        <fullName evidence="12">Probable peptidoglycan glycosyltransferase FtsW</fullName>
        <ecNumber evidence="14">2.4.99.28</ecNumber>
    </recommendedName>
    <alternativeName>
        <fullName evidence="13">Cell division protein FtsW</fullName>
    </alternativeName>
    <alternativeName>
        <fullName evidence="10">Cell wall polymerase</fullName>
    </alternativeName>
    <alternativeName>
        <fullName evidence="9">Peptidoglycan polymerase</fullName>
    </alternativeName>
</protein>
<dbReference type="OrthoDB" id="9768187at2"/>
<dbReference type="GO" id="GO:0005886">
    <property type="term" value="C:plasma membrane"/>
    <property type="evidence" value="ECO:0007669"/>
    <property type="project" value="TreeGrafter"/>
</dbReference>
<dbReference type="Pfam" id="PF01098">
    <property type="entry name" value="FTSW_RODA_SPOVE"/>
    <property type="match status" value="1"/>
</dbReference>
<evidence type="ECO:0000256" key="1">
    <source>
        <dbReference type="ARBA" id="ARBA00004141"/>
    </source>
</evidence>
<feature type="transmembrane region" description="Helical" evidence="16">
    <location>
        <begin position="63"/>
        <end position="81"/>
    </location>
</feature>
<feature type="transmembrane region" description="Helical" evidence="16">
    <location>
        <begin position="178"/>
        <end position="194"/>
    </location>
</feature>
<evidence type="ECO:0000256" key="7">
    <source>
        <dbReference type="ARBA" id="ARBA00022989"/>
    </source>
</evidence>
<evidence type="ECO:0000313" key="17">
    <source>
        <dbReference type="EMBL" id="SFP35210.1"/>
    </source>
</evidence>
<evidence type="ECO:0000256" key="9">
    <source>
        <dbReference type="ARBA" id="ARBA00032370"/>
    </source>
</evidence>
<evidence type="ECO:0000256" key="8">
    <source>
        <dbReference type="ARBA" id="ARBA00023136"/>
    </source>
</evidence>
<evidence type="ECO:0000256" key="6">
    <source>
        <dbReference type="ARBA" id="ARBA00022984"/>
    </source>
</evidence>
<feature type="transmembrane region" description="Helical" evidence="16">
    <location>
        <begin position="20"/>
        <end position="43"/>
    </location>
</feature>
<evidence type="ECO:0000256" key="4">
    <source>
        <dbReference type="ARBA" id="ARBA00022692"/>
    </source>
</evidence>
<keyword evidence="8 16" id="KW-0472">Membrane</keyword>
<evidence type="ECO:0000256" key="13">
    <source>
        <dbReference type="ARBA" id="ARBA00041418"/>
    </source>
</evidence>
<feature type="transmembrane region" description="Helical" evidence="16">
    <location>
        <begin position="354"/>
        <end position="375"/>
    </location>
</feature>
<sequence>MSFWARLLGNSDKKYRLNGVMFDTWYIVLPAILTVIGLIAIYSSSIYVSVDKFGTDSHYLLKQLGFCFGSFVLYMMLLNVSTKQWYELGRFKIVSLVIVLSLLVVFVGRDINGAKRWLSLGFCNIQPSEFMKLALILFVSGYIHRHYDEIRRFKCNLLISIPFLLFVAILYLQRDMGTMVIIAIILGVILFISGMQWKYIFPVCILGLLGVLWLIQDPYRMGKIVSFQDPFVTRTGTGFQLSMSLIAIAKGGLWGQGLGNSEIKLSYIPEPHTDFIMSIVSEECGFISVLVIFALELMLIVRSFFMGFEALRSKTDCNYFQGFCAIGIATWFGVQCIINMGVICALFPTKGLTMPFISYGGTSLISSVIAVCILLRISYERKLSYVNRIRKAQIRYKQVNKRVRAENKDGAQNV</sequence>
<feature type="transmembrane region" description="Helical" evidence="16">
    <location>
        <begin position="155"/>
        <end position="172"/>
    </location>
</feature>
<dbReference type="RefSeq" id="WP_051621677.1">
    <property type="nucleotide sequence ID" value="NZ_FOXF01000017.1"/>
</dbReference>
<keyword evidence="2" id="KW-0328">Glycosyltransferase</keyword>
<dbReference type="GO" id="GO:0009252">
    <property type="term" value="P:peptidoglycan biosynthetic process"/>
    <property type="evidence" value="ECO:0007669"/>
    <property type="project" value="UniProtKB-KW"/>
</dbReference>
<keyword evidence="3" id="KW-0808">Transferase</keyword>
<evidence type="ECO:0000256" key="3">
    <source>
        <dbReference type="ARBA" id="ARBA00022679"/>
    </source>
</evidence>
<reference evidence="17 18" key="1">
    <citation type="submission" date="2016-10" db="EMBL/GenBank/DDBJ databases">
        <authorList>
            <person name="Varghese N."/>
            <person name="Submissions S."/>
        </authorList>
    </citation>
    <scope>NUCLEOTIDE SEQUENCE [LARGE SCALE GENOMIC DNA]</scope>
    <source>
        <strain evidence="17 18">DSM 1361</strain>
    </source>
</reference>
<keyword evidence="4 16" id="KW-0812">Transmembrane</keyword>
<accession>A0A662ZIK1</accession>
<organism evidence="17 18">
    <name type="scientific">Ruminobacter amylophilus</name>
    <dbReference type="NCBI Taxonomy" id="867"/>
    <lineage>
        <taxon>Bacteria</taxon>
        <taxon>Pseudomonadati</taxon>
        <taxon>Pseudomonadota</taxon>
        <taxon>Gammaproteobacteria</taxon>
        <taxon>Aeromonadales</taxon>
        <taxon>Succinivibrionaceae</taxon>
        <taxon>Ruminobacter</taxon>
    </lineage>
</organism>
<evidence type="ECO:0000313" key="18">
    <source>
        <dbReference type="Proteomes" id="UP000243745"/>
    </source>
</evidence>